<dbReference type="STRING" id="1367477.N288_06965"/>
<proteinExistence type="predicted"/>
<dbReference type="PATRIC" id="fig|1367477.3.peg.1313"/>
<accession>U5L677</accession>
<dbReference type="KEGG" id="bif:N288_06965"/>
<dbReference type="EMBL" id="CP006643">
    <property type="protein sequence ID" value="AGX03324.1"/>
    <property type="molecule type" value="Genomic_DNA"/>
</dbReference>
<keyword evidence="2" id="KW-1185">Reference proteome</keyword>
<protein>
    <submittedName>
        <fullName evidence="1">Uncharacterized protein</fullName>
    </submittedName>
</protein>
<evidence type="ECO:0000313" key="2">
    <source>
        <dbReference type="Proteomes" id="UP000017805"/>
    </source>
</evidence>
<gene>
    <name evidence="1" type="ORF">N288_06965</name>
</gene>
<reference evidence="1 2" key="1">
    <citation type="submission" date="2013-07" db="EMBL/GenBank/DDBJ databases">
        <title>Complete genome sequence of Bacillus infantis NRRL B-14911 that has potential to induce cardiac disease by antigenic mimicry.</title>
        <authorList>
            <person name="Massilamany C."/>
            <person name="Smith T.P.L."/>
            <person name="Loy J.D."/>
            <person name="Barletta R."/>
            <person name="Reddy J."/>
        </authorList>
    </citation>
    <scope>NUCLEOTIDE SEQUENCE [LARGE SCALE GENOMIC DNA]</scope>
    <source>
        <strain evidence="1 2">NRRL B-14911</strain>
    </source>
</reference>
<evidence type="ECO:0000313" key="1">
    <source>
        <dbReference type="EMBL" id="AGX03324.1"/>
    </source>
</evidence>
<dbReference type="AlphaFoldDB" id="U5L677"/>
<sequence length="55" mass="6623">MAHIRLKAEGKAFQRQLKIDGRLIKWDCREKHFLQRIFIEKERRGANCVIDQSIK</sequence>
<dbReference type="HOGENOM" id="CLU_202340_0_0_9"/>
<dbReference type="Proteomes" id="UP000017805">
    <property type="component" value="Chromosome"/>
</dbReference>
<name>U5L677_9BACI</name>
<organism evidence="1 2">
    <name type="scientific">Bacillus infantis NRRL B-14911</name>
    <dbReference type="NCBI Taxonomy" id="1367477"/>
    <lineage>
        <taxon>Bacteria</taxon>
        <taxon>Bacillati</taxon>
        <taxon>Bacillota</taxon>
        <taxon>Bacilli</taxon>
        <taxon>Bacillales</taxon>
        <taxon>Bacillaceae</taxon>
        <taxon>Bacillus</taxon>
    </lineage>
</organism>